<dbReference type="EMBL" id="AP018316">
    <property type="protein sequence ID" value="BAZ86175.1"/>
    <property type="molecule type" value="Genomic_DNA"/>
</dbReference>
<reference evidence="1 2" key="1">
    <citation type="submission" date="2017-06" db="EMBL/GenBank/DDBJ databases">
        <title>Genome sequencing of cyanobaciteial culture collection at National Institute for Environmental Studies (NIES).</title>
        <authorList>
            <person name="Hirose Y."/>
            <person name="Shimura Y."/>
            <person name="Fujisawa T."/>
            <person name="Nakamura Y."/>
            <person name="Kawachi M."/>
        </authorList>
    </citation>
    <scope>NUCLEOTIDE SEQUENCE [LARGE SCALE GENOMIC DNA]</scope>
    <source>
        <strain evidence="1 2">NIES-806</strain>
    </source>
</reference>
<sequence length="48" mass="5756">MISKLLSKTLYEQDYPQWLATTLQQLEKCPYTIDQLLDVEYLPPFTYL</sequence>
<dbReference type="KEGG" id="dcm:NIES806_23860"/>
<dbReference type="Proteomes" id="UP000218702">
    <property type="component" value="Chromosome"/>
</dbReference>
<protein>
    <recommendedName>
        <fullName evidence="3">DUF29 domain-containing protein</fullName>
    </recommendedName>
</protein>
<proteinExistence type="predicted"/>
<evidence type="ECO:0008006" key="3">
    <source>
        <dbReference type="Google" id="ProtNLM"/>
    </source>
</evidence>
<name>A0A1Z4V4G6_9CYAN</name>
<gene>
    <name evidence="1" type="ORF">NIES806_23860</name>
</gene>
<accession>A0A1Z4V4G6</accession>
<dbReference type="AlphaFoldDB" id="A0A1Z4V4G6"/>
<evidence type="ECO:0000313" key="1">
    <source>
        <dbReference type="EMBL" id="BAZ86175.1"/>
    </source>
</evidence>
<organism evidence="1 2">
    <name type="scientific">Dolichospermum compactum NIES-806</name>
    <dbReference type="NCBI Taxonomy" id="1973481"/>
    <lineage>
        <taxon>Bacteria</taxon>
        <taxon>Bacillati</taxon>
        <taxon>Cyanobacteriota</taxon>
        <taxon>Cyanophyceae</taxon>
        <taxon>Nostocales</taxon>
        <taxon>Aphanizomenonaceae</taxon>
        <taxon>Dolichospermum</taxon>
        <taxon>Dolichospermum compactum</taxon>
    </lineage>
</organism>
<dbReference type="RefSeq" id="WP_172891182.1">
    <property type="nucleotide sequence ID" value="NZ_AP018316.1"/>
</dbReference>
<evidence type="ECO:0000313" key="2">
    <source>
        <dbReference type="Proteomes" id="UP000218702"/>
    </source>
</evidence>
<keyword evidence="2" id="KW-1185">Reference proteome</keyword>